<protein>
    <submittedName>
        <fullName evidence="1">Uncharacterized protein</fullName>
    </submittedName>
</protein>
<reference evidence="1 2" key="1">
    <citation type="journal article" date="2021" name="BMC Biol.">
        <title>Horizontally acquired antibacterial genes associated with adaptive radiation of ladybird beetles.</title>
        <authorList>
            <person name="Li H.S."/>
            <person name="Tang X.F."/>
            <person name="Huang Y.H."/>
            <person name="Xu Z.Y."/>
            <person name="Chen M.L."/>
            <person name="Du X.Y."/>
            <person name="Qiu B.Y."/>
            <person name="Chen P.T."/>
            <person name="Zhang W."/>
            <person name="Slipinski A."/>
            <person name="Escalona H.E."/>
            <person name="Waterhouse R.M."/>
            <person name="Zwick A."/>
            <person name="Pang H."/>
        </authorList>
    </citation>
    <scope>NUCLEOTIDE SEQUENCE [LARGE SCALE GENOMIC DNA]</scope>
    <source>
        <strain evidence="1">SYSU2018</strain>
    </source>
</reference>
<feature type="non-terminal residue" evidence="1">
    <location>
        <position position="1"/>
    </location>
</feature>
<organism evidence="1 2">
    <name type="scientific">Cryptolaemus montrouzieri</name>
    <dbReference type="NCBI Taxonomy" id="559131"/>
    <lineage>
        <taxon>Eukaryota</taxon>
        <taxon>Metazoa</taxon>
        <taxon>Ecdysozoa</taxon>
        <taxon>Arthropoda</taxon>
        <taxon>Hexapoda</taxon>
        <taxon>Insecta</taxon>
        <taxon>Pterygota</taxon>
        <taxon>Neoptera</taxon>
        <taxon>Endopterygota</taxon>
        <taxon>Coleoptera</taxon>
        <taxon>Polyphaga</taxon>
        <taxon>Cucujiformia</taxon>
        <taxon>Coccinelloidea</taxon>
        <taxon>Coccinellidae</taxon>
        <taxon>Scymninae</taxon>
        <taxon>Scymnini</taxon>
        <taxon>Cryptolaemus</taxon>
    </lineage>
</organism>
<accession>A0ABD2NH26</accession>
<keyword evidence="2" id="KW-1185">Reference proteome</keyword>
<dbReference type="Proteomes" id="UP001516400">
    <property type="component" value="Unassembled WGS sequence"/>
</dbReference>
<evidence type="ECO:0000313" key="2">
    <source>
        <dbReference type="Proteomes" id="UP001516400"/>
    </source>
</evidence>
<gene>
    <name evidence="1" type="ORF">HHI36_013211</name>
</gene>
<evidence type="ECO:0000313" key="1">
    <source>
        <dbReference type="EMBL" id="KAL3277870.1"/>
    </source>
</evidence>
<proteinExistence type="predicted"/>
<comment type="caution">
    <text evidence="1">The sequence shown here is derived from an EMBL/GenBank/DDBJ whole genome shotgun (WGS) entry which is preliminary data.</text>
</comment>
<sequence length="88" mass="9608">AIAVTKDIYNILTGHSDIPQPSTSSFPDTNSLAVPVNVISPVPSGKFVSGQGERKPKKRMTKFLLTSSPNMAELKLKRETEAKKPTRK</sequence>
<dbReference type="AlphaFoldDB" id="A0ABD2NH26"/>
<dbReference type="EMBL" id="JABFTP020000103">
    <property type="protein sequence ID" value="KAL3277870.1"/>
    <property type="molecule type" value="Genomic_DNA"/>
</dbReference>
<name>A0ABD2NH26_9CUCU</name>